<proteinExistence type="predicted"/>
<comment type="caution">
    <text evidence="1">The sequence shown here is derived from an EMBL/GenBank/DDBJ whole genome shotgun (WGS) entry which is preliminary data.</text>
</comment>
<name>A0A4Z2G4S9_9TELE</name>
<protein>
    <submittedName>
        <fullName evidence="1">Uncharacterized protein</fullName>
    </submittedName>
</protein>
<dbReference type="EMBL" id="SRLO01000690">
    <property type="protein sequence ID" value="TNN48587.1"/>
    <property type="molecule type" value="Genomic_DNA"/>
</dbReference>
<sequence length="178" mass="19967">MNHHVLVIPRSFLWYYHHAYGLHLHTGRELLKICKICKPVSEEEMGTMTQASAYRDAAVVTSCEGVLISSDGMSPWQLSVIHIKSQLALKFGQTPKVCGGGEMWLSANGGSSPQSYWLKLKLTTEANGPEKERVTTTDHYTDDILSANWPTPPRHFSQFELRVLGLVTSWSVLVFNVH</sequence>
<evidence type="ECO:0000313" key="2">
    <source>
        <dbReference type="Proteomes" id="UP000314294"/>
    </source>
</evidence>
<dbReference type="Proteomes" id="UP000314294">
    <property type="component" value="Unassembled WGS sequence"/>
</dbReference>
<gene>
    <name evidence="1" type="ORF">EYF80_041206</name>
</gene>
<evidence type="ECO:0000313" key="1">
    <source>
        <dbReference type="EMBL" id="TNN48587.1"/>
    </source>
</evidence>
<keyword evidence="2" id="KW-1185">Reference proteome</keyword>
<reference evidence="1 2" key="1">
    <citation type="submission" date="2019-03" db="EMBL/GenBank/DDBJ databases">
        <title>First draft genome of Liparis tanakae, snailfish: a comprehensive survey of snailfish specific genes.</title>
        <authorList>
            <person name="Kim W."/>
            <person name="Song I."/>
            <person name="Jeong J.-H."/>
            <person name="Kim D."/>
            <person name="Kim S."/>
            <person name="Ryu S."/>
            <person name="Song J.Y."/>
            <person name="Lee S.K."/>
        </authorList>
    </citation>
    <scope>NUCLEOTIDE SEQUENCE [LARGE SCALE GENOMIC DNA]</scope>
    <source>
        <tissue evidence="1">Muscle</tissue>
    </source>
</reference>
<dbReference type="AlphaFoldDB" id="A0A4Z2G4S9"/>
<accession>A0A4Z2G4S9</accession>
<organism evidence="1 2">
    <name type="scientific">Liparis tanakae</name>
    <name type="common">Tanaka's snailfish</name>
    <dbReference type="NCBI Taxonomy" id="230148"/>
    <lineage>
        <taxon>Eukaryota</taxon>
        <taxon>Metazoa</taxon>
        <taxon>Chordata</taxon>
        <taxon>Craniata</taxon>
        <taxon>Vertebrata</taxon>
        <taxon>Euteleostomi</taxon>
        <taxon>Actinopterygii</taxon>
        <taxon>Neopterygii</taxon>
        <taxon>Teleostei</taxon>
        <taxon>Neoteleostei</taxon>
        <taxon>Acanthomorphata</taxon>
        <taxon>Eupercaria</taxon>
        <taxon>Perciformes</taxon>
        <taxon>Cottioidei</taxon>
        <taxon>Cottales</taxon>
        <taxon>Liparidae</taxon>
        <taxon>Liparis</taxon>
    </lineage>
</organism>